<reference evidence="6" key="1">
    <citation type="journal article" date="2019" name="Int. J. Syst. Evol. Microbiol.">
        <title>The Global Catalogue of Microorganisms (GCM) 10K type strain sequencing project: providing services to taxonomists for standard genome sequencing and annotation.</title>
        <authorList>
            <consortium name="The Broad Institute Genomics Platform"/>
            <consortium name="The Broad Institute Genome Sequencing Center for Infectious Disease"/>
            <person name="Wu L."/>
            <person name="Ma J."/>
        </authorList>
    </citation>
    <scope>NUCLEOTIDE SEQUENCE [LARGE SCALE GENOMIC DNA]</scope>
    <source>
        <strain evidence="6">CGMCC 1.12295</strain>
    </source>
</reference>
<dbReference type="HAMAP" id="MF_01867">
    <property type="entry name" value="BshC"/>
    <property type="match status" value="1"/>
</dbReference>
<protein>
    <recommendedName>
        <fullName evidence="2">Putative cysteine ligase BshC</fullName>
        <ecNumber evidence="2">6.-.-.-</ecNumber>
    </recommendedName>
</protein>
<keyword evidence="2" id="KW-0175">Coiled coil</keyword>
<feature type="coiled-coil region" evidence="2">
    <location>
        <begin position="455"/>
        <end position="489"/>
    </location>
</feature>
<dbReference type="InterPro" id="IPR055398">
    <property type="entry name" value="Rossmann-like_BshC"/>
</dbReference>
<comment type="function">
    <text evidence="2">Involved in bacillithiol (BSH) biosynthesis. May catalyze the last step of the pathway, the addition of cysteine to glucosamine malate (GlcN-Mal) to generate BSH.</text>
</comment>
<dbReference type="Pfam" id="PF24850">
    <property type="entry name" value="CC_BshC"/>
    <property type="match status" value="1"/>
</dbReference>
<evidence type="ECO:0000259" key="3">
    <source>
        <dbReference type="Pfam" id="PF10079"/>
    </source>
</evidence>
<keyword evidence="1 2" id="KW-0436">Ligase</keyword>
<evidence type="ECO:0000259" key="4">
    <source>
        <dbReference type="Pfam" id="PF24850"/>
    </source>
</evidence>
<dbReference type="Pfam" id="PF10079">
    <property type="entry name" value="Rossmann-like_BshC"/>
    <property type="match status" value="1"/>
</dbReference>
<dbReference type="InterPro" id="IPR011199">
    <property type="entry name" value="Bacillithiol_biosynth_BshC"/>
</dbReference>
<comment type="similarity">
    <text evidence="2">Belongs to the BshC family.</text>
</comment>
<organism evidence="5 6">
    <name type="scientific">Siminovitchia sediminis</name>
    <dbReference type="NCBI Taxonomy" id="1274353"/>
    <lineage>
        <taxon>Bacteria</taxon>
        <taxon>Bacillati</taxon>
        <taxon>Bacillota</taxon>
        <taxon>Bacilli</taxon>
        <taxon>Bacillales</taxon>
        <taxon>Bacillaceae</taxon>
        <taxon>Siminovitchia</taxon>
    </lineage>
</organism>
<dbReference type="RefSeq" id="WP_380772334.1">
    <property type="nucleotide sequence ID" value="NZ_JBHUEO010000005.1"/>
</dbReference>
<evidence type="ECO:0000313" key="6">
    <source>
        <dbReference type="Proteomes" id="UP001597301"/>
    </source>
</evidence>
<gene>
    <name evidence="2 5" type="primary">bshC</name>
    <name evidence="5" type="ORF">ACFSCZ_03375</name>
</gene>
<dbReference type="Proteomes" id="UP001597301">
    <property type="component" value="Unassembled WGS sequence"/>
</dbReference>
<dbReference type="EMBL" id="JBHUEO010000005">
    <property type="protein sequence ID" value="MFD1705789.1"/>
    <property type="molecule type" value="Genomic_DNA"/>
</dbReference>
<feature type="domain" description="Bacillithiol biosynthesis BshC C-terminal coiled-coil" evidence="4">
    <location>
        <begin position="383"/>
        <end position="542"/>
    </location>
</feature>
<name>A0ABW4KEK0_9BACI</name>
<dbReference type="PIRSF" id="PIRSF012535">
    <property type="entry name" value="UCP012535"/>
    <property type="match status" value="1"/>
</dbReference>
<evidence type="ECO:0000256" key="2">
    <source>
        <dbReference type="HAMAP-Rule" id="MF_01867"/>
    </source>
</evidence>
<evidence type="ECO:0000313" key="5">
    <source>
        <dbReference type="EMBL" id="MFD1705789.1"/>
    </source>
</evidence>
<feature type="domain" description="Bacillithiol biosynthesis BshC N-terminal Rossmann-like" evidence="3">
    <location>
        <begin position="1"/>
        <end position="381"/>
    </location>
</feature>
<keyword evidence="6" id="KW-1185">Reference proteome</keyword>
<dbReference type="InterPro" id="IPR055399">
    <property type="entry name" value="CC_BshC"/>
</dbReference>
<evidence type="ECO:0000256" key="1">
    <source>
        <dbReference type="ARBA" id="ARBA00022598"/>
    </source>
</evidence>
<dbReference type="NCBIfam" id="TIGR03998">
    <property type="entry name" value="thiol_BshC"/>
    <property type="match status" value="1"/>
</dbReference>
<proteinExistence type="inferred from homology"/>
<dbReference type="EC" id="6.-.-.-" evidence="2"/>
<sequence>MELAHAEFLATNRFASLYMENEESVKDFFHYDIQDETVFTRRYEDLMKREFDRKGIADCIQQYMKKYPASQAVEESLGKLRQPDSTVVIGGQQAGLLTGPLYTIYKVISIIVLAKQQEAHLGKPVVPVFWVAGEDHDYLEINHVYAFYHGQCKKKSYRETVSGKKMASHIEFNTQKMKAWIREVFSHFGDRSHTKEVLSFLDEAVINTRSFTEFFSYILMHFFKEYGLLLIDSADPQLRVLEKPFFSRILDQRQEITDAILLQQEKKHSSGFASTIEIDRHGSNVFYYHHQERELLEFDPAENTFVNKTGELCFTPGELLDLLESHPERFSNNVATRPLMQEWLFPTLAFIAGPGEISYWGELLSAFEVVDSQMPPIIPRLNMTLLDKRTESDMEELQLSIEDVMRNGTAEEKARFLASVQDNEFEAMIAEAKMELEKRYEVITEKVGEMDRGHVALAQTNLQMHVRQLEFLQRKVEDSIKRKHEAILEKYDRIEHVILPEGQPQERIWNIFYFINEYSMKFIDDLLTLPYKFDGRHQIIKL</sequence>
<accession>A0ABW4KEK0</accession>
<comment type="caution">
    <text evidence="5">The sequence shown here is derived from an EMBL/GenBank/DDBJ whole genome shotgun (WGS) entry which is preliminary data.</text>
</comment>